<dbReference type="SUPFAM" id="SSF55008">
    <property type="entry name" value="HMA, heavy metal-associated domain"/>
    <property type="match status" value="1"/>
</dbReference>
<reference evidence="3 5" key="2">
    <citation type="submission" date="2019-03" db="EMBL/GenBank/DDBJ databases">
        <title>Genomic Encyclopedia of Archaeal and Bacterial Type Strains, Phase II (KMG-II): from individual species to whole genera.</title>
        <authorList>
            <person name="Goeker M."/>
        </authorList>
    </citation>
    <scope>NUCLEOTIDE SEQUENCE [LARGE SCALE GENOMIC DNA]</scope>
    <source>
        <strain evidence="3 5">DSM 15594</strain>
    </source>
</reference>
<keyword evidence="5" id="KW-1185">Reference proteome</keyword>
<reference evidence="2 4" key="1">
    <citation type="submission" date="2017-08" db="EMBL/GenBank/DDBJ databases">
        <title>Draft Genome Sequence of the Marine Bacterium Oceanimonas baumannii ATCC 700832.</title>
        <authorList>
            <person name="Mcclelland W.D."/>
            <person name="Brennan M.A."/>
            <person name="Trachtenberg A.M."/>
            <person name="Maclea K.S."/>
        </authorList>
    </citation>
    <scope>NUCLEOTIDE SEQUENCE [LARGE SCALE GENOMIC DNA]</scope>
    <source>
        <strain evidence="2 4">ATCC 700832</strain>
    </source>
</reference>
<sequence length="63" mass="6675">MLTLTVPDMTCGHCVGVISGILTGLDPDCELNFELASRKVSISSTLPREDIVEALSDAGYSCE</sequence>
<organism evidence="2 4">
    <name type="scientific">Oceanimonas baumannii</name>
    <dbReference type="NCBI Taxonomy" id="129578"/>
    <lineage>
        <taxon>Bacteria</taxon>
        <taxon>Pseudomonadati</taxon>
        <taxon>Pseudomonadota</taxon>
        <taxon>Gammaproteobacteria</taxon>
        <taxon>Aeromonadales</taxon>
        <taxon>Aeromonadaceae</taxon>
        <taxon>Oceanimonas</taxon>
    </lineage>
</organism>
<feature type="domain" description="HMA" evidence="1">
    <location>
        <begin position="1"/>
        <end position="63"/>
    </location>
</feature>
<evidence type="ECO:0000313" key="2">
    <source>
        <dbReference type="EMBL" id="OYD25760.1"/>
    </source>
</evidence>
<dbReference type="OrthoDB" id="9814359at2"/>
<dbReference type="InterPro" id="IPR006121">
    <property type="entry name" value="HMA_dom"/>
</dbReference>
<evidence type="ECO:0000313" key="5">
    <source>
        <dbReference type="Proteomes" id="UP000295058"/>
    </source>
</evidence>
<dbReference type="CDD" id="cd00371">
    <property type="entry name" value="HMA"/>
    <property type="match status" value="1"/>
</dbReference>
<dbReference type="EMBL" id="SODO01000003">
    <property type="protein sequence ID" value="TDW60233.1"/>
    <property type="molecule type" value="Genomic_DNA"/>
</dbReference>
<proteinExistence type="predicted"/>
<dbReference type="AlphaFoldDB" id="A0A235CMI0"/>
<dbReference type="RefSeq" id="WP_094276949.1">
    <property type="nucleotide sequence ID" value="NZ_JBLWZI010000001.1"/>
</dbReference>
<protein>
    <submittedName>
        <fullName evidence="3">Copper chaperone</fullName>
    </submittedName>
    <submittedName>
        <fullName evidence="2">Heavy metal transporter</fullName>
    </submittedName>
</protein>
<dbReference type="Pfam" id="PF00403">
    <property type="entry name" value="HMA"/>
    <property type="match status" value="1"/>
</dbReference>
<gene>
    <name evidence="2" type="ORF">B6S09_02655</name>
    <name evidence="3" type="ORF">LY04_01229</name>
</gene>
<evidence type="ECO:0000259" key="1">
    <source>
        <dbReference type="PROSITE" id="PS50846"/>
    </source>
</evidence>
<comment type="caution">
    <text evidence="2">The sequence shown here is derived from an EMBL/GenBank/DDBJ whole genome shotgun (WGS) entry which is preliminary data.</text>
</comment>
<dbReference type="GO" id="GO:0046872">
    <property type="term" value="F:metal ion binding"/>
    <property type="evidence" value="ECO:0007669"/>
    <property type="project" value="InterPro"/>
</dbReference>
<evidence type="ECO:0000313" key="3">
    <source>
        <dbReference type="EMBL" id="TDW60233.1"/>
    </source>
</evidence>
<accession>A0A235CMI0</accession>
<dbReference type="Proteomes" id="UP000243640">
    <property type="component" value="Unassembled WGS sequence"/>
</dbReference>
<dbReference type="Proteomes" id="UP000295058">
    <property type="component" value="Unassembled WGS sequence"/>
</dbReference>
<dbReference type="InterPro" id="IPR036163">
    <property type="entry name" value="HMA_dom_sf"/>
</dbReference>
<dbReference type="Gene3D" id="3.30.70.100">
    <property type="match status" value="1"/>
</dbReference>
<evidence type="ECO:0000313" key="4">
    <source>
        <dbReference type="Proteomes" id="UP000243640"/>
    </source>
</evidence>
<dbReference type="PROSITE" id="PS50846">
    <property type="entry name" value="HMA_2"/>
    <property type="match status" value="1"/>
</dbReference>
<dbReference type="EMBL" id="NQJF01000002">
    <property type="protein sequence ID" value="OYD25760.1"/>
    <property type="molecule type" value="Genomic_DNA"/>
</dbReference>
<name>A0A235CMI0_9GAMM</name>